<name>A0A1W0W9Y6_HYPEX</name>
<reference evidence="3" key="1">
    <citation type="submission" date="2017-01" db="EMBL/GenBank/DDBJ databases">
        <title>Comparative genomics of anhydrobiosis in the tardigrade Hypsibius dujardini.</title>
        <authorList>
            <person name="Yoshida Y."/>
            <person name="Koutsovoulos G."/>
            <person name="Laetsch D."/>
            <person name="Stevens L."/>
            <person name="Kumar S."/>
            <person name="Horikawa D."/>
            <person name="Ishino K."/>
            <person name="Komine S."/>
            <person name="Tomita M."/>
            <person name="Blaxter M."/>
            <person name="Arakawa K."/>
        </authorList>
    </citation>
    <scope>NUCLEOTIDE SEQUENCE [LARGE SCALE GENOMIC DNA]</scope>
    <source>
        <strain evidence="3">Z151</strain>
    </source>
</reference>
<evidence type="ECO:0000313" key="2">
    <source>
        <dbReference type="EMBL" id="OQV11978.1"/>
    </source>
</evidence>
<sequence length="258" mass="28409">MSVIGHLNNNRKIVTLRNWRKKILTAAGKRTRTALAKNYLADTEAAVMDKTITRTDELPIPQPAVRATAADPVDTATSTTARPESIPSDATPTNSTNNTQMLVQYTPFPAQSSGGGFPGSFVRGGSPACLDLSGPSYLPSTSARFDSHANNYIVGENQIQHPYLMSHYTSPPTQHYDPATPYTSASLPNPNDPSEEMKLVLERDPKHVKVEKKDSVLISRTVTTNLKETTIGGRKEFRTIVTEYLQECRKKKKPLKKL</sequence>
<dbReference type="Proteomes" id="UP000192578">
    <property type="component" value="Unassembled WGS sequence"/>
</dbReference>
<proteinExistence type="predicted"/>
<accession>A0A1W0W9Y6</accession>
<gene>
    <name evidence="2" type="ORF">BV898_13772</name>
</gene>
<organism evidence="2 3">
    <name type="scientific">Hypsibius exemplaris</name>
    <name type="common">Freshwater tardigrade</name>
    <dbReference type="NCBI Taxonomy" id="2072580"/>
    <lineage>
        <taxon>Eukaryota</taxon>
        <taxon>Metazoa</taxon>
        <taxon>Ecdysozoa</taxon>
        <taxon>Tardigrada</taxon>
        <taxon>Eutardigrada</taxon>
        <taxon>Parachela</taxon>
        <taxon>Hypsibioidea</taxon>
        <taxon>Hypsibiidae</taxon>
        <taxon>Hypsibius</taxon>
    </lineage>
</organism>
<protein>
    <submittedName>
        <fullName evidence="2">Uncharacterized protein</fullName>
    </submittedName>
</protein>
<feature type="region of interest" description="Disordered" evidence="1">
    <location>
        <begin position="68"/>
        <end position="97"/>
    </location>
</feature>
<dbReference type="AlphaFoldDB" id="A0A1W0W9Y6"/>
<evidence type="ECO:0000313" key="3">
    <source>
        <dbReference type="Proteomes" id="UP000192578"/>
    </source>
</evidence>
<feature type="compositionally biased region" description="Polar residues" evidence="1">
    <location>
        <begin position="75"/>
        <end position="97"/>
    </location>
</feature>
<comment type="caution">
    <text evidence="2">The sequence shown here is derived from an EMBL/GenBank/DDBJ whole genome shotgun (WGS) entry which is preliminary data.</text>
</comment>
<keyword evidence="3" id="KW-1185">Reference proteome</keyword>
<dbReference type="EMBL" id="MTYJ01000157">
    <property type="protein sequence ID" value="OQV11978.1"/>
    <property type="molecule type" value="Genomic_DNA"/>
</dbReference>
<evidence type="ECO:0000256" key="1">
    <source>
        <dbReference type="SAM" id="MobiDB-lite"/>
    </source>
</evidence>